<name>S4NP38_9ACTN</name>
<accession>S4NP38</accession>
<dbReference type="Proteomes" id="UP000015001">
    <property type="component" value="Unassembled WGS sequence"/>
</dbReference>
<dbReference type="AlphaFoldDB" id="S4NP38"/>
<proteinExistence type="predicted"/>
<organism evidence="1 2">
    <name type="scientific">Streptomyces afghaniensis 772</name>
    <dbReference type="NCBI Taxonomy" id="1283301"/>
    <lineage>
        <taxon>Bacteria</taxon>
        <taxon>Bacillati</taxon>
        <taxon>Actinomycetota</taxon>
        <taxon>Actinomycetes</taxon>
        <taxon>Kitasatosporales</taxon>
        <taxon>Streptomycetaceae</taxon>
        <taxon>Streptomyces</taxon>
    </lineage>
</organism>
<dbReference type="EMBL" id="AOPY01001390">
    <property type="protein sequence ID" value="EPJ40124.1"/>
    <property type="molecule type" value="Genomic_DNA"/>
</dbReference>
<sequence length="35" mass="3948">MLPGWSECPAVLADERDREALREVATHGFEVQHTP</sequence>
<evidence type="ECO:0000313" key="1">
    <source>
        <dbReference type="EMBL" id="EPJ40124.1"/>
    </source>
</evidence>
<evidence type="ECO:0000313" key="2">
    <source>
        <dbReference type="Proteomes" id="UP000015001"/>
    </source>
</evidence>
<dbReference type="PATRIC" id="fig|1283301.3.peg.2801"/>
<gene>
    <name evidence="1" type="ORF">STAFG_2828</name>
</gene>
<protein>
    <submittedName>
        <fullName evidence="1">Uncharacterized protein</fullName>
    </submittedName>
</protein>
<keyword evidence="2" id="KW-1185">Reference proteome</keyword>
<comment type="caution">
    <text evidence="1">The sequence shown here is derived from an EMBL/GenBank/DDBJ whole genome shotgun (WGS) entry which is preliminary data.</text>
</comment>
<dbReference type="HOGENOM" id="CLU_3367512_0_0_11"/>
<reference evidence="1 2" key="1">
    <citation type="submission" date="2013-02" db="EMBL/GenBank/DDBJ databases">
        <title>Draft Genome Sequence of Streptomyces afghaniensis, Which Produces Compounds of the Julimycin B-Complex.</title>
        <authorList>
            <person name="Gruening B.A."/>
            <person name="Praeg A."/>
            <person name="Erxleben A."/>
            <person name="Guenther S."/>
            <person name="Fiedler H.-P."/>
            <person name="Goodfellow M."/>
            <person name="Mueller M."/>
        </authorList>
    </citation>
    <scope>NUCLEOTIDE SEQUENCE [LARGE SCALE GENOMIC DNA]</scope>
    <source>
        <strain evidence="1 2">772</strain>
    </source>
</reference>